<dbReference type="InterPro" id="IPR009786">
    <property type="entry name" value="Spot_14"/>
</dbReference>
<protein>
    <submittedName>
        <fullName evidence="7">Mid1-interacting protein 1-B-like</fullName>
    </submittedName>
</protein>
<sequence length="131" mass="14894">MEKYFSAILKMEQTVMFPSLLRGVSFEEQEDGFGGQSDGDKDLYEYYVQLKSIRFLVEGSLAPLGDRLASFTPPRRDPGAKDNADLQSLFSYHVAALRQVLQRLTQAANDVTSKYNGILRQINQSEIPLRW</sequence>
<evidence type="ECO:0000256" key="2">
    <source>
        <dbReference type="ARBA" id="ARBA00004496"/>
    </source>
</evidence>
<evidence type="ECO:0000256" key="3">
    <source>
        <dbReference type="ARBA" id="ARBA00009488"/>
    </source>
</evidence>
<dbReference type="GeneID" id="112543156"/>
<evidence type="ECO:0000313" key="7">
    <source>
        <dbReference type="RefSeq" id="XP_025033127.1"/>
    </source>
</evidence>
<dbReference type="Pfam" id="PF07084">
    <property type="entry name" value="Spot_14"/>
    <property type="match status" value="1"/>
</dbReference>
<dbReference type="AlphaFoldDB" id="A0A9F5N5R2"/>
<keyword evidence="6" id="KW-1185">Reference proteome</keyword>
<dbReference type="RefSeq" id="XP_025033127.1">
    <property type="nucleotide sequence ID" value="XM_025177359.1"/>
</dbReference>
<comment type="subcellular location">
    <subcellularLocation>
        <location evidence="2">Cytoplasm</location>
    </subcellularLocation>
    <subcellularLocation>
        <location evidence="1">Nucleus</location>
    </subcellularLocation>
</comment>
<dbReference type="GO" id="GO:0005634">
    <property type="term" value="C:nucleus"/>
    <property type="evidence" value="ECO:0007669"/>
    <property type="project" value="UniProtKB-SubCell"/>
</dbReference>
<proteinExistence type="inferred from homology"/>
<evidence type="ECO:0000256" key="5">
    <source>
        <dbReference type="ARBA" id="ARBA00023242"/>
    </source>
</evidence>
<evidence type="ECO:0000313" key="6">
    <source>
        <dbReference type="Proteomes" id="UP000695026"/>
    </source>
</evidence>
<dbReference type="Gene3D" id="6.10.140.1610">
    <property type="match status" value="1"/>
</dbReference>
<evidence type="ECO:0000256" key="1">
    <source>
        <dbReference type="ARBA" id="ARBA00004123"/>
    </source>
</evidence>
<dbReference type="OMA" id="ESKHQIT"/>
<dbReference type="KEGG" id="pbi:112543156"/>
<evidence type="ECO:0000256" key="4">
    <source>
        <dbReference type="ARBA" id="ARBA00022490"/>
    </source>
</evidence>
<dbReference type="PANTHER" id="PTHR14315">
    <property type="entry name" value="SPOT14 FAMILY MEMBER"/>
    <property type="match status" value="1"/>
</dbReference>
<dbReference type="InterPro" id="IPR053719">
    <property type="entry name" value="Lipogen_MT_Stabilize_sf"/>
</dbReference>
<comment type="similarity">
    <text evidence="3">Belongs to the SPOT14 family.</text>
</comment>
<dbReference type="GO" id="GO:0005829">
    <property type="term" value="C:cytosol"/>
    <property type="evidence" value="ECO:0007669"/>
    <property type="project" value="TreeGrafter"/>
</dbReference>
<dbReference type="OrthoDB" id="9450804at2759"/>
<keyword evidence="4" id="KW-0963">Cytoplasm</keyword>
<accession>A0A9F5N5R2</accession>
<keyword evidence="5" id="KW-0539">Nucleus</keyword>
<dbReference type="GO" id="GO:0046890">
    <property type="term" value="P:regulation of lipid biosynthetic process"/>
    <property type="evidence" value="ECO:0007669"/>
    <property type="project" value="TreeGrafter"/>
</dbReference>
<dbReference type="Proteomes" id="UP000695026">
    <property type="component" value="Unplaced"/>
</dbReference>
<dbReference type="PANTHER" id="PTHR14315:SF18">
    <property type="entry name" value="THYROID HORMONE-INDUCIBLE HEPATIC PROTEIN"/>
    <property type="match status" value="1"/>
</dbReference>
<gene>
    <name evidence="7" type="primary">LOC112543156</name>
</gene>
<name>A0A9F5N5R2_PYTBI</name>
<organism evidence="6 7">
    <name type="scientific">Python bivittatus</name>
    <name type="common">Burmese python</name>
    <name type="synonym">Python molurus bivittatus</name>
    <dbReference type="NCBI Taxonomy" id="176946"/>
    <lineage>
        <taxon>Eukaryota</taxon>
        <taxon>Metazoa</taxon>
        <taxon>Chordata</taxon>
        <taxon>Craniata</taxon>
        <taxon>Vertebrata</taxon>
        <taxon>Euteleostomi</taxon>
        <taxon>Lepidosauria</taxon>
        <taxon>Squamata</taxon>
        <taxon>Bifurcata</taxon>
        <taxon>Unidentata</taxon>
        <taxon>Episquamata</taxon>
        <taxon>Toxicofera</taxon>
        <taxon>Serpentes</taxon>
        <taxon>Henophidia</taxon>
        <taxon>Pythonidae</taxon>
        <taxon>Python</taxon>
    </lineage>
</organism>
<reference evidence="7" key="1">
    <citation type="submission" date="2025-08" db="UniProtKB">
        <authorList>
            <consortium name="RefSeq"/>
        </authorList>
    </citation>
    <scope>IDENTIFICATION</scope>
    <source>
        <tissue evidence="7">Liver</tissue>
    </source>
</reference>